<organism evidence="1 2">
    <name type="scientific">Bacillus mycoides</name>
    <dbReference type="NCBI Taxonomy" id="1405"/>
    <lineage>
        <taxon>Bacteria</taxon>
        <taxon>Bacillati</taxon>
        <taxon>Bacillota</taxon>
        <taxon>Bacilli</taxon>
        <taxon>Bacillales</taxon>
        <taxon>Bacillaceae</taxon>
        <taxon>Bacillus</taxon>
        <taxon>Bacillus cereus group</taxon>
    </lineage>
</organism>
<accession>A0A1E8BNW4</accession>
<name>A0A1E8BNW4_BACMY</name>
<evidence type="ECO:0000313" key="2">
    <source>
        <dbReference type="Proteomes" id="UP000175835"/>
    </source>
</evidence>
<protein>
    <submittedName>
        <fullName evidence="1">Uncharacterized protein</fullName>
    </submittedName>
</protein>
<comment type="caution">
    <text evidence="1">The sequence shown here is derived from an EMBL/GenBank/DDBJ whole genome shotgun (WGS) entry which is preliminary data.</text>
</comment>
<dbReference type="EMBL" id="LXLX01000027">
    <property type="protein sequence ID" value="OFD95280.1"/>
    <property type="molecule type" value="Genomic_DNA"/>
</dbReference>
<gene>
    <name evidence="1" type="ORF">BWGOE11_23890</name>
</gene>
<evidence type="ECO:0000313" key="1">
    <source>
        <dbReference type="EMBL" id="OFD95280.1"/>
    </source>
</evidence>
<sequence length="72" mass="8680">MIEMGSVKLQKWIEKYLDKSNRKHNYSFIKIQDNEDYKNGKLGVAFIRRCEKCGEEKIKFKNNNDINIDFFD</sequence>
<dbReference type="AlphaFoldDB" id="A0A1E8BNW4"/>
<reference evidence="1 2" key="1">
    <citation type="submission" date="2016-05" db="EMBL/GenBank/DDBJ databases">
        <title>Bacillus thuringiensis and Bacillus weihenstephanensis as novel biocontrol agents of wilt causing Verticillium species.</title>
        <authorList>
            <person name="Hollensteiner J."/>
            <person name="Wemheuer F."/>
            <person name="Harting R."/>
            <person name="Kolarzyk A."/>
            <person name="Diaz-Valerio S."/>
            <person name="Poehlein A."/>
            <person name="Brzuszkiewicz E."/>
            <person name="Nesemann K."/>
            <person name="Braus-Stromeyer S."/>
            <person name="Braus G."/>
            <person name="Daniel R."/>
            <person name="Liesegang H."/>
        </authorList>
    </citation>
    <scope>NUCLEOTIDE SEQUENCE [LARGE SCALE GENOMIC DNA]</scope>
    <source>
        <strain evidence="1 2">GOE11</strain>
    </source>
</reference>
<proteinExistence type="predicted"/>
<dbReference type="Proteomes" id="UP000175835">
    <property type="component" value="Unassembled WGS sequence"/>
</dbReference>